<feature type="domain" description="FAD/NAD(P)-binding" evidence="5">
    <location>
        <begin position="7"/>
        <end position="287"/>
    </location>
</feature>
<dbReference type="Proteomes" id="UP001575105">
    <property type="component" value="Unassembled WGS sequence"/>
</dbReference>
<evidence type="ECO:0000313" key="6">
    <source>
        <dbReference type="EMBL" id="MFA9479713.1"/>
    </source>
</evidence>
<name>A0ABV4U7Z4_9BACT</name>
<organism evidence="6 7">
    <name type="scientific">Natronomicrosphaera hydrolytica</name>
    <dbReference type="NCBI Taxonomy" id="3242702"/>
    <lineage>
        <taxon>Bacteria</taxon>
        <taxon>Pseudomonadati</taxon>
        <taxon>Planctomycetota</taxon>
        <taxon>Phycisphaerae</taxon>
        <taxon>Phycisphaerales</taxon>
        <taxon>Phycisphaeraceae</taxon>
        <taxon>Natronomicrosphaera</taxon>
    </lineage>
</organism>
<dbReference type="EMBL" id="JBGUBD010000011">
    <property type="protein sequence ID" value="MFA9479713.1"/>
    <property type="molecule type" value="Genomic_DNA"/>
</dbReference>
<dbReference type="InterPro" id="IPR023753">
    <property type="entry name" value="FAD/NAD-binding_dom"/>
</dbReference>
<keyword evidence="7" id="KW-1185">Reference proteome</keyword>
<sequence length="370" mass="40837">MSRPTRQLVAVGAGHAHLHLAEQASALAQRGIRLTLIDPGAFWYSGLATGMLGGQYTADEDTLDPQPLVEPTGQFIRGRVTSIDLQRRHVMLDDEKQVPFDRLSFNVGSEVATHGIVGTEHAWTVKPIENLSRLRSHLEHRLTGDRPLRVTVVGGGATGCEIAANLLGLARRLSTTLQLHVFSSAARLMPDAPAGASRRMTCVLTRYGALFELRTRIAAIQPDCVRDDAGRRWPSDLTVLATGLKPPTWLASLGLPLGERGGLQVGPSLQSPADPHVFGVGDCIDFEPRPLPPLGVFGVRQAPILLHNLIASFEDSPLQPYRPQRRWLSILNLGDDTALARWGSFYAHGRWCMRWKNRLDQKFLKRYRVK</sequence>
<dbReference type="SUPFAM" id="SSF51905">
    <property type="entry name" value="FAD/NAD(P)-binding domain"/>
    <property type="match status" value="1"/>
</dbReference>
<dbReference type="Gene3D" id="3.50.50.100">
    <property type="match status" value="1"/>
</dbReference>
<evidence type="ECO:0000313" key="7">
    <source>
        <dbReference type="Proteomes" id="UP001575105"/>
    </source>
</evidence>
<dbReference type="RefSeq" id="WP_425346636.1">
    <property type="nucleotide sequence ID" value="NZ_JBGUBD010000011.1"/>
</dbReference>
<accession>A0ABV4U7Z4</accession>
<comment type="caution">
    <text evidence="6">The sequence shown here is derived from an EMBL/GenBank/DDBJ whole genome shotgun (WGS) entry which is preliminary data.</text>
</comment>
<dbReference type="PRINTS" id="PR00368">
    <property type="entry name" value="FADPNR"/>
</dbReference>
<keyword evidence="2" id="KW-0285">Flavoprotein</keyword>
<keyword evidence="4" id="KW-0560">Oxidoreductase</keyword>
<protein>
    <submittedName>
        <fullName evidence="6">FAD-dependent oxidoreductase</fullName>
    </submittedName>
</protein>
<dbReference type="InterPro" id="IPR036188">
    <property type="entry name" value="FAD/NAD-bd_sf"/>
</dbReference>
<dbReference type="PANTHER" id="PTHR42913">
    <property type="entry name" value="APOPTOSIS-INDUCING FACTOR 1"/>
    <property type="match status" value="1"/>
</dbReference>
<evidence type="ECO:0000256" key="1">
    <source>
        <dbReference type="ARBA" id="ARBA00001974"/>
    </source>
</evidence>
<evidence type="ECO:0000259" key="5">
    <source>
        <dbReference type="Pfam" id="PF07992"/>
    </source>
</evidence>
<reference evidence="6 7" key="1">
    <citation type="submission" date="2024-08" db="EMBL/GenBank/DDBJ databases">
        <title>Whole-genome sequencing of halo(alkali)philic microorganisms from hypersaline lakes.</title>
        <authorList>
            <person name="Sorokin D.Y."/>
            <person name="Merkel A.Y."/>
            <person name="Messina E."/>
            <person name="Yakimov M."/>
        </authorList>
    </citation>
    <scope>NUCLEOTIDE SEQUENCE [LARGE SCALE GENOMIC DNA]</scope>
    <source>
        <strain evidence="6 7">AB-hyl4</strain>
    </source>
</reference>
<proteinExistence type="predicted"/>
<gene>
    <name evidence="6" type="ORF">ACERK3_15610</name>
</gene>
<keyword evidence="3" id="KW-0274">FAD</keyword>
<dbReference type="Pfam" id="PF07992">
    <property type="entry name" value="Pyr_redox_2"/>
    <property type="match status" value="1"/>
</dbReference>
<comment type="cofactor">
    <cofactor evidence="1">
        <name>FAD</name>
        <dbReference type="ChEBI" id="CHEBI:57692"/>
    </cofactor>
</comment>
<evidence type="ECO:0000256" key="4">
    <source>
        <dbReference type="ARBA" id="ARBA00023002"/>
    </source>
</evidence>
<dbReference type="PRINTS" id="PR00411">
    <property type="entry name" value="PNDRDTASEI"/>
</dbReference>
<dbReference type="InterPro" id="IPR051169">
    <property type="entry name" value="NADH-Q_oxidoreductase"/>
</dbReference>
<dbReference type="PANTHER" id="PTHR42913:SF9">
    <property type="entry name" value="SLR1591 PROTEIN"/>
    <property type="match status" value="1"/>
</dbReference>
<evidence type="ECO:0000256" key="3">
    <source>
        <dbReference type="ARBA" id="ARBA00022827"/>
    </source>
</evidence>
<evidence type="ECO:0000256" key="2">
    <source>
        <dbReference type="ARBA" id="ARBA00022630"/>
    </source>
</evidence>